<evidence type="ECO:0008006" key="4">
    <source>
        <dbReference type="Google" id="ProtNLM"/>
    </source>
</evidence>
<evidence type="ECO:0000256" key="1">
    <source>
        <dbReference type="SAM" id="SignalP"/>
    </source>
</evidence>
<dbReference type="PANTHER" id="PTHR31694:SF17">
    <property type="entry name" value="DESICCATION-RELATED PROTEIN PCC13-62-LIKE"/>
    <property type="match status" value="1"/>
</dbReference>
<protein>
    <recommendedName>
        <fullName evidence="4">Desiccation-related protein PCC13-62</fullName>
    </recommendedName>
</protein>
<gene>
    <name evidence="2" type="ORF">HRI_000610500</name>
</gene>
<dbReference type="OrthoDB" id="1001765at2759"/>
<reference evidence="2" key="1">
    <citation type="submission" date="2023-05" db="EMBL/GenBank/DDBJ databases">
        <title>Genome and transcriptome analyses reveal genes involved in the formation of fine ridges on petal epidermal cells in Hibiscus trionum.</title>
        <authorList>
            <person name="Koshimizu S."/>
            <person name="Masuda S."/>
            <person name="Ishii T."/>
            <person name="Shirasu K."/>
            <person name="Hoshino A."/>
            <person name="Arita M."/>
        </authorList>
    </citation>
    <scope>NUCLEOTIDE SEQUENCE</scope>
    <source>
        <strain evidence="2">Hamamatsu line</strain>
    </source>
</reference>
<proteinExistence type="predicted"/>
<dbReference type="InterPro" id="IPR052965">
    <property type="entry name" value="Pigment-catalase-like"/>
</dbReference>
<keyword evidence="3" id="KW-1185">Reference proteome</keyword>
<organism evidence="2 3">
    <name type="scientific">Hibiscus trionum</name>
    <name type="common">Flower of an hour</name>
    <dbReference type="NCBI Taxonomy" id="183268"/>
    <lineage>
        <taxon>Eukaryota</taxon>
        <taxon>Viridiplantae</taxon>
        <taxon>Streptophyta</taxon>
        <taxon>Embryophyta</taxon>
        <taxon>Tracheophyta</taxon>
        <taxon>Spermatophyta</taxon>
        <taxon>Magnoliopsida</taxon>
        <taxon>eudicotyledons</taxon>
        <taxon>Gunneridae</taxon>
        <taxon>Pentapetalae</taxon>
        <taxon>rosids</taxon>
        <taxon>malvids</taxon>
        <taxon>Malvales</taxon>
        <taxon>Malvaceae</taxon>
        <taxon>Malvoideae</taxon>
        <taxon>Hibiscus</taxon>
    </lineage>
</organism>
<dbReference type="PANTHER" id="PTHR31694">
    <property type="entry name" value="DESICCATION-LIKE PROTEIN"/>
    <property type="match status" value="1"/>
</dbReference>
<accession>A0A9W7H1K9</accession>
<sequence>MASRSCFYAFLLLVASQSAMIEAEAEAEIVLPPPQCRPNALVGNEIRTIIQELGLQSVGHLRAIVNTTLLNAPLARPQINMSVETFNTIVKQAFGFYQLIPAFSVYRNDESFLYAAGAVSSLLQQYLTGLIPQIIGFAEQQLVAGITVNEATGFGVLRGQLYALADERVSPFGFDTGTLVNRTANLTNQLGGCGVKDEGLVVPEELGAENRTTTNAVPADINSLAYARYEREILRIVFGTGNATKPGGLFPNGFNGTLYQQIVAGGLS</sequence>
<dbReference type="EMBL" id="BSYR01000006">
    <property type="protein sequence ID" value="GMI69412.1"/>
    <property type="molecule type" value="Genomic_DNA"/>
</dbReference>
<comment type="caution">
    <text evidence="2">The sequence shown here is derived from an EMBL/GenBank/DDBJ whole genome shotgun (WGS) entry which is preliminary data.</text>
</comment>
<dbReference type="Proteomes" id="UP001165190">
    <property type="component" value="Unassembled WGS sequence"/>
</dbReference>
<evidence type="ECO:0000313" key="3">
    <source>
        <dbReference type="Proteomes" id="UP001165190"/>
    </source>
</evidence>
<dbReference type="AlphaFoldDB" id="A0A9W7H1K9"/>
<keyword evidence="1" id="KW-0732">Signal</keyword>
<feature type="signal peptide" evidence="1">
    <location>
        <begin position="1"/>
        <end position="27"/>
    </location>
</feature>
<evidence type="ECO:0000313" key="2">
    <source>
        <dbReference type="EMBL" id="GMI69412.1"/>
    </source>
</evidence>
<name>A0A9W7H1K9_HIBTR</name>
<feature type="chain" id="PRO_5040890051" description="Desiccation-related protein PCC13-62" evidence="1">
    <location>
        <begin position="28"/>
        <end position="268"/>
    </location>
</feature>